<comment type="caution">
    <text evidence="3">The sequence shown here is derived from an EMBL/GenBank/DDBJ whole genome shotgun (WGS) entry which is preliminary data.</text>
</comment>
<dbReference type="InterPro" id="IPR019339">
    <property type="entry name" value="CIR_N_dom"/>
</dbReference>
<gene>
    <name evidence="3" type="primary">g10896</name>
    <name evidence="3" type="ORF">VP750_LOCUS9767</name>
</gene>
<dbReference type="Pfam" id="PF10197">
    <property type="entry name" value="Cir_N"/>
    <property type="match status" value="1"/>
</dbReference>
<dbReference type="SMART" id="SM01083">
    <property type="entry name" value="Cir_N"/>
    <property type="match status" value="1"/>
</dbReference>
<dbReference type="PANTHER" id="PTHR13151">
    <property type="entry name" value="CBF1 INTERACTING COREPRESSOR CIR"/>
    <property type="match status" value="1"/>
</dbReference>
<organism evidence="3 4">
    <name type="scientific">Coccomyxa viridis</name>
    <dbReference type="NCBI Taxonomy" id="1274662"/>
    <lineage>
        <taxon>Eukaryota</taxon>
        <taxon>Viridiplantae</taxon>
        <taxon>Chlorophyta</taxon>
        <taxon>core chlorophytes</taxon>
        <taxon>Trebouxiophyceae</taxon>
        <taxon>Trebouxiophyceae incertae sedis</taxon>
        <taxon>Coccomyxaceae</taxon>
        <taxon>Coccomyxa</taxon>
    </lineage>
</organism>
<feature type="compositionally biased region" description="Basic residues" evidence="1">
    <location>
        <begin position="274"/>
        <end position="292"/>
    </location>
</feature>
<feature type="region of interest" description="Disordered" evidence="1">
    <location>
        <begin position="192"/>
        <end position="299"/>
    </location>
</feature>
<evidence type="ECO:0000259" key="2">
    <source>
        <dbReference type="SMART" id="SM01083"/>
    </source>
</evidence>
<feature type="domain" description="CBF1-interacting co-repressor CIR N-terminal" evidence="2">
    <location>
        <begin position="53"/>
        <end position="89"/>
    </location>
</feature>
<accession>A0ABP1GAR8</accession>
<feature type="compositionally biased region" description="Low complexity" evidence="1">
    <location>
        <begin position="126"/>
        <end position="164"/>
    </location>
</feature>
<protein>
    <submittedName>
        <fullName evidence="3">G10896 protein</fullName>
    </submittedName>
</protein>
<dbReference type="EMBL" id="CAXHTA020000017">
    <property type="protein sequence ID" value="CAL5227861.1"/>
    <property type="molecule type" value="Genomic_DNA"/>
</dbReference>
<name>A0ABP1GAR8_9CHLO</name>
<keyword evidence="4" id="KW-1185">Reference proteome</keyword>
<reference evidence="3 4" key="1">
    <citation type="submission" date="2024-06" db="EMBL/GenBank/DDBJ databases">
        <authorList>
            <person name="Kraege A."/>
            <person name="Thomma B."/>
        </authorList>
    </citation>
    <scope>NUCLEOTIDE SEQUENCE [LARGE SCALE GENOMIC DNA]</scope>
</reference>
<dbReference type="PANTHER" id="PTHR13151:SF2">
    <property type="entry name" value="COREPRESSOR INTERACTING WITH RBPJ 1"/>
    <property type="match status" value="1"/>
</dbReference>
<dbReference type="InterPro" id="IPR040014">
    <property type="entry name" value="CIR1"/>
</dbReference>
<evidence type="ECO:0000313" key="4">
    <source>
        <dbReference type="Proteomes" id="UP001497392"/>
    </source>
</evidence>
<evidence type="ECO:0000256" key="1">
    <source>
        <dbReference type="SAM" id="MobiDB-lite"/>
    </source>
</evidence>
<proteinExistence type="predicted"/>
<evidence type="ECO:0000313" key="3">
    <source>
        <dbReference type="EMBL" id="CAL5227861.1"/>
    </source>
</evidence>
<sequence length="299" mass="33214">MAPKHIQPAKGALAGMKADAERAKAAVLLGEDYKPAVPGVGAAWSHNFLNQKPWHPLNFRNQMKVFEAQEQAEKDAKAKAEGKAEFDAEQEYLKTLSYLTPEDQQKYTERQSVSFMYQKPPGFEAAMSKAAGESKAAESEGAAAEAAKSEQPQDQQALQRGQRQPRQELPKNYVANMLGAIGALQKHEKYEVRHVSGVGQRSPPRGGADPQAANQQLLVDEDNDDDLPDSAAAGHPSEGSRRDEERRRKRKKLEEAEAFLRAAGVELPIDAAHKKSKHKEKDKQKKHKKHKKDRDGRKD</sequence>
<feature type="compositionally biased region" description="Acidic residues" evidence="1">
    <location>
        <begin position="219"/>
        <end position="228"/>
    </location>
</feature>
<feature type="region of interest" description="Disordered" evidence="1">
    <location>
        <begin position="126"/>
        <end position="173"/>
    </location>
</feature>
<dbReference type="Proteomes" id="UP001497392">
    <property type="component" value="Unassembled WGS sequence"/>
</dbReference>